<proteinExistence type="predicted"/>
<reference evidence="1 2" key="2">
    <citation type="submission" date="2020-04" db="EMBL/GenBank/DDBJ databases">
        <title>Complete genome sequence of Alteromonas pelagimontana 5.12T.</title>
        <authorList>
            <person name="Sinha R.K."/>
            <person name="Krishnan K.P."/>
            <person name="Kurian J.P."/>
        </authorList>
    </citation>
    <scope>NUCLEOTIDE SEQUENCE [LARGE SCALE GENOMIC DNA]</scope>
    <source>
        <strain evidence="1 2">5.12</strain>
    </source>
</reference>
<dbReference type="GO" id="GO:0006355">
    <property type="term" value="P:regulation of DNA-templated transcription"/>
    <property type="evidence" value="ECO:0007669"/>
    <property type="project" value="InterPro"/>
</dbReference>
<dbReference type="RefSeq" id="WP_075608646.1">
    <property type="nucleotide sequence ID" value="NZ_CP052766.1"/>
</dbReference>
<protein>
    <submittedName>
        <fullName evidence="1">Replication protein RepA</fullName>
    </submittedName>
</protein>
<dbReference type="EMBL" id="CP052766">
    <property type="protein sequence ID" value="QJR80037.1"/>
    <property type="molecule type" value="Genomic_DNA"/>
</dbReference>
<name>A0A6M4MAH8_9ALTE</name>
<gene>
    <name evidence="1" type="ORF">CA267_004205</name>
</gene>
<sequence length="115" mass="12875">MGLCSLKKSTPSVNPKAVSIEEFIDDALVYASGQHALQQGVWQDDIQARNTFSFPDESEDKPKRRATFTLTESTIFALSEIAELTGISRSRLIRIWAEQQRQEGSFTSLINSKIP</sequence>
<evidence type="ECO:0000313" key="1">
    <source>
        <dbReference type="EMBL" id="QJR80037.1"/>
    </source>
</evidence>
<dbReference type="KEGG" id="apel:CA267_004205"/>
<reference evidence="2" key="1">
    <citation type="submission" date="2014-12" db="EMBL/GenBank/DDBJ databases">
        <title>Complete genome sequence of a multi-drug resistant Klebsiella pneumoniae.</title>
        <authorList>
            <person name="Hua X."/>
            <person name="Chen Q."/>
            <person name="Li X."/>
            <person name="Feng Y."/>
            <person name="Ruan Z."/>
            <person name="Yu Y."/>
        </authorList>
    </citation>
    <scope>NUCLEOTIDE SEQUENCE [LARGE SCALE GENOMIC DNA]</scope>
    <source>
        <strain evidence="2">5.12</strain>
    </source>
</reference>
<dbReference type="InterPro" id="IPR013321">
    <property type="entry name" value="Arc_rbn_hlx_hlx"/>
</dbReference>
<dbReference type="Gene3D" id="1.10.1220.10">
    <property type="entry name" value="Met repressor-like"/>
    <property type="match status" value="1"/>
</dbReference>
<dbReference type="OrthoDB" id="5593192at2"/>
<accession>A0A6M4MAH8</accession>
<organism evidence="1 2">
    <name type="scientific">Alteromonas pelagimontana</name>
    <dbReference type="NCBI Taxonomy" id="1858656"/>
    <lineage>
        <taxon>Bacteria</taxon>
        <taxon>Pseudomonadati</taxon>
        <taxon>Pseudomonadota</taxon>
        <taxon>Gammaproteobacteria</taxon>
        <taxon>Alteromonadales</taxon>
        <taxon>Alteromonadaceae</taxon>
        <taxon>Alteromonas/Salinimonas group</taxon>
        <taxon>Alteromonas</taxon>
    </lineage>
</organism>
<evidence type="ECO:0000313" key="2">
    <source>
        <dbReference type="Proteomes" id="UP000219285"/>
    </source>
</evidence>
<keyword evidence="2" id="KW-1185">Reference proteome</keyword>
<dbReference type="AlphaFoldDB" id="A0A6M4MAH8"/>
<dbReference type="Proteomes" id="UP000219285">
    <property type="component" value="Chromosome"/>
</dbReference>